<dbReference type="AlphaFoldDB" id="A0A2U1L8W7"/>
<name>A0A2U1L8W7_ARTAN</name>
<reference evidence="2 3" key="1">
    <citation type="journal article" date="2018" name="Mol. Plant">
        <title>The genome of Artemisia annua provides insight into the evolution of Asteraceae family and artemisinin biosynthesis.</title>
        <authorList>
            <person name="Shen Q."/>
            <person name="Zhang L."/>
            <person name="Liao Z."/>
            <person name="Wang S."/>
            <person name="Yan T."/>
            <person name="Shi P."/>
            <person name="Liu M."/>
            <person name="Fu X."/>
            <person name="Pan Q."/>
            <person name="Wang Y."/>
            <person name="Lv Z."/>
            <person name="Lu X."/>
            <person name="Zhang F."/>
            <person name="Jiang W."/>
            <person name="Ma Y."/>
            <person name="Chen M."/>
            <person name="Hao X."/>
            <person name="Li L."/>
            <person name="Tang Y."/>
            <person name="Lv G."/>
            <person name="Zhou Y."/>
            <person name="Sun X."/>
            <person name="Brodelius P.E."/>
            <person name="Rose J.K.C."/>
            <person name="Tang K."/>
        </authorList>
    </citation>
    <scope>NUCLEOTIDE SEQUENCE [LARGE SCALE GENOMIC DNA]</scope>
    <source>
        <strain evidence="3">cv. Huhao1</strain>
        <tissue evidence="2">Leaf</tissue>
    </source>
</reference>
<proteinExistence type="predicted"/>
<comment type="caution">
    <text evidence="2">The sequence shown here is derived from an EMBL/GenBank/DDBJ whole genome shotgun (WGS) entry which is preliminary data.</text>
</comment>
<dbReference type="PANTHER" id="PTHR37721:SF1">
    <property type="entry name" value="OS05G0464200 PROTEIN"/>
    <property type="match status" value="1"/>
</dbReference>
<organism evidence="2 3">
    <name type="scientific">Artemisia annua</name>
    <name type="common">Sweet wormwood</name>
    <dbReference type="NCBI Taxonomy" id="35608"/>
    <lineage>
        <taxon>Eukaryota</taxon>
        <taxon>Viridiplantae</taxon>
        <taxon>Streptophyta</taxon>
        <taxon>Embryophyta</taxon>
        <taxon>Tracheophyta</taxon>
        <taxon>Spermatophyta</taxon>
        <taxon>Magnoliopsida</taxon>
        <taxon>eudicotyledons</taxon>
        <taxon>Gunneridae</taxon>
        <taxon>Pentapetalae</taxon>
        <taxon>asterids</taxon>
        <taxon>campanulids</taxon>
        <taxon>Asterales</taxon>
        <taxon>Asteraceae</taxon>
        <taxon>Asteroideae</taxon>
        <taxon>Anthemideae</taxon>
        <taxon>Artemisiinae</taxon>
        <taxon>Artemisia</taxon>
    </lineage>
</organism>
<evidence type="ECO:0000256" key="1">
    <source>
        <dbReference type="SAM" id="MobiDB-lite"/>
    </source>
</evidence>
<evidence type="ECO:0000313" key="3">
    <source>
        <dbReference type="Proteomes" id="UP000245207"/>
    </source>
</evidence>
<evidence type="ECO:0000313" key="2">
    <source>
        <dbReference type="EMBL" id="PWA45401.1"/>
    </source>
</evidence>
<accession>A0A2U1L8W7</accession>
<feature type="region of interest" description="Disordered" evidence="1">
    <location>
        <begin position="42"/>
        <end position="70"/>
    </location>
</feature>
<sequence length="70" mass="7574">MKSGSPYSLKKSTIPPRRGQIKRRIIGQLVSSVANMISIKKKNKNDRNGVDGFSSGCNTSPLTPDDDPGK</sequence>
<protein>
    <submittedName>
        <fullName evidence="2">Uncharacterized protein</fullName>
    </submittedName>
</protein>
<gene>
    <name evidence="2" type="ORF">CTI12_AA493360</name>
</gene>
<dbReference type="Proteomes" id="UP000245207">
    <property type="component" value="Unassembled WGS sequence"/>
</dbReference>
<dbReference type="PANTHER" id="PTHR37721">
    <property type="entry name" value="OS05G0464200 PROTEIN"/>
    <property type="match status" value="1"/>
</dbReference>
<dbReference type="EMBL" id="PKPP01010783">
    <property type="protein sequence ID" value="PWA45401.1"/>
    <property type="molecule type" value="Genomic_DNA"/>
</dbReference>
<keyword evidence="3" id="KW-1185">Reference proteome</keyword>